<evidence type="ECO:0000313" key="2">
    <source>
        <dbReference type="Proteomes" id="UP000054988"/>
    </source>
</evidence>
<reference evidence="1 2" key="1">
    <citation type="submission" date="2015-12" db="EMBL/GenBank/DDBJ databases">
        <title>Draft genome sequence of Moniliophthora roreri, the causal agent of frosty pod rot of cacao.</title>
        <authorList>
            <person name="Aime M.C."/>
            <person name="Diaz-Valderrama J.R."/>
            <person name="Kijpornyongpan T."/>
            <person name="Phillips-Mora W."/>
        </authorList>
    </citation>
    <scope>NUCLEOTIDE SEQUENCE [LARGE SCALE GENOMIC DNA]</scope>
    <source>
        <strain evidence="1 2">MCA 2952</strain>
    </source>
</reference>
<dbReference type="InterPro" id="IPR032675">
    <property type="entry name" value="LRR_dom_sf"/>
</dbReference>
<dbReference type="SUPFAM" id="SSF52047">
    <property type="entry name" value="RNI-like"/>
    <property type="match status" value="1"/>
</dbReference>
<organism evidence="1 2">
    <name type="scientific">Moniliophthora roreri</name>
    <name type="common">Frosty pod rot fungus</name>
    <name type="synonym">Monilia roreri</name>
    <dbReference type="NCBI Taxonomy" id="221103"/>
    <lineage>
        <taxon>Eukaryota</taxon>
        <taxon>Fungi</taxon>
        <taxon>Dikarya</taxon>
        <taxon>Basidiomycota</taxon>
        <taxon>Agaricomycotina</taxon>
        <taxon>Agaricomycetes</taxon>
        <taxon>Agaricomycetidae</taxon>
        <taxon>Agaricales</taxon>
        <taxon>Marasmiineae</taxon>
        <taxon>Marasmiaceae</taxon>
        <taxon>Moniliophthora</taxon>
    </lineage>
</organism>
<gene>
    <name evidence="1" type="ORF">WG66_7930</name>
</gene>
<dbReference type="AlphaFoldDB" id="A0A0W0FT25"/>
<sequence>MDCEFSSLVVIEGHSRVPLSPSDRSTVTQYLYRAEEEIRKCEYEMKKLVTKILSLENGRRGLQKSVDLYRSVLSPVQRMPTEMLSSIFAFCCEKNELSSPRRLPVMSLSMVCARWRDIVLSTPWLWSKLDVDFEPSYALPSRNKILSMAQITQLFMQRSQNAPLTWSLDYYHIAPILPVLRPLLQKSERWRSISLYVDEFLIDEPAFTSISGRIPMLERLKLYTGDDIRHGQLDMFAVAPALSMVDCTPMYLHNMALPWSQIRNLTLRYSYTPESLFVLSQCPNLEELKLDRIGSELFTERNFEIVAPVTLHKVHTLSIICDAALDGDDFVFAFEFLTLPSLSFIALSSDIGNGWEGISWGERREEIQRFLLRSQCNITSLRMEAPGVDDHQTISFLLFLPSLETLYLQDQEQEYYYDDDDSQNRYGRNKVVTPLFLQQLIVRDGHSSGSSHFLPRLSNLTLVVHSDGLDVESLCDAVISRWNTDADTGVCSLQSVVIEVAGDGARLEKLLALEKLGTAGRRITVSHAEPHVD</sequence>
<evidence type="ECO:0000313" key="1">
    <source>
        <dbReference type="EMBL" id="KTB39491.1"/>
    </source>
</evidence>
<dbReference type="eggNOG" id="ENOG502RC5V">
    <property type="taxonomic scope" value="Eukaryota"/>
</dbReference>
<name>A0A0W0FT25_MONRR</name>
<dbReference type="Proteomes" id="UP000054988">
    <property type="component" value="Unassembled WGS sequence"/>
</dbReference>
<dbReference type="Gene3D" id="3.80.10.10">
    <property type="entry name" value="Ribonuclease Inhibitor"/>
    <property type="match status" value="1"/>
</dbReference>
<protein>
    <submittedName>
        <fullName evidence="1">Uncharacterized protein</fullName>
    </submittedName>
</protein>
<proteinExistence type="predicted"/>
<dbReference type="EMBL" id="LATX01001673">
    <property type="protein sequence ID" value="KTB39491.1"/>
    <property type="molecule type" value="Genomic_DNA"/>
</dbReference>
<accession>A0A0W0FT25</accession>
<dbReference type="Gene3D" id="1.20.1280.50">
    <property type="match status" value="1"/>
</dbReference>
<comment type="caution">
    <text evidence="1">The sequence shown here is derived from an EMBL/GenBank/DDBJ whole genome shotgun (WGS) entry which is preliminary data.</text>
</comment>